<feature type="binding site" evidence="4">
    <location>
        <position position="194"/>
    </location>
    <ligand>
        <name>phosphate</name>
        <dbReference type="ChEBI" id="CHEBI:43474"/>
    </ligand>
</feature>
<dbReference type="EC" id="2.4.2.1" evidence="4"/>
<feature type="site" description="Important for substrate specificity" evidence="4">
    <location>
        <position position="229"/>
    </location>
</feature>
<evidence type="ECO:0000313" key="7">
    <source>
        <dbReference type="Proteomes" id="UP000663505"/>
    </source>
</evidence>
<evidence type="ECO:0000256" key="2">
    <source>
        <dbReference type="ARBA" id="ARBA00022679"/>
    </source>
</evidence>
<dbReference type="AlphaFoldDB" id="A0A9X7Z4T4"/>
<organism evidence="6 7">
    <name type="scientific">Alicyclobacillus mengziensis</name>
    <dbReference type="NCBI Taxonomy" id="2931921"/>
    <lineage>
        <taxon>Bacteria</taxon>
        <taxon>Bacillati</taxon>
        <taxon>Bacillota</taxon>
        <taxon>Bacilli</taxon>
        <taxon>Bacillales</taxon>
        <taxon>Alicyclobacillaceae</taxon>
        <taxon>Alicyclobacillus</taxon>
    </lineage>
</organism>
<dbReference type="FunFam" id="3.40.50.1580:FF:000012">
    <property type="entry name" value="Probable 6-oxopurine nucleoside phosphorylase"/>
    <property type="match status" value="1"/>
</dbReference>
<dbReference type="InterPro" id="IPR000845">
    <property type="entry name" value="Nucleoside_phosphorylase_d"/>
</dbReference>
<feature type="binding site" evidence="4">
    <location>
        <begin position="62"/>
        <end position="63"/>
    </location>
    <ligand>
        <name>phosphate</name>
        <dbReference type="ChEBI" id="CHEBI:43474"/>
    </ligand>
</feature>
<accession>A0A9X7Z4T4</accession>
<keyword evidence="2 4" id="KW-0808">Transferase</keyword>
<comment type="function">
    <text evidence="4">Purine nucleoside phosphorylase involved in purine salvage.</text>
</comment>
<comment type="similarity">
    <text evidence="4">Belongs to the PNP/MTAP phosphorylase family. MTAP subfamily.</text>
</comment>
<dbReference type="GO" id="GO:0019509">
    <property type="term" value="P:L-methionine salvage from methylthioadenosine"/>
    <property type="evidence" value="ECO:0007669"/>
    <property type="project" value="TreeGrafter"/>
</dbReference>
<evidence type="ECO:0000256" key="4">
    <source>
        <dbReference type="HAMAP-Rule" id="MF_01963"/>
    </source>
</evidence>
<dbReference type="InterPro" id="IPR035994">
    <property type="entry name" value="Nucleoside_phosphorylase_sf"/>
</dbReference>
<dbReference type="CDD" id="cd09010">
    <property type="entry name" value="MTAP_SsMTAPII_like_MTIP"/>
    <property type="match status" value="1"/>
</dbReference>
<gene>
    <name evidence="6" type="primary">mtnP</name>
    <name evidence="6" type="ORF">JZ786_14145</name>
</gene>
<comment type="caution">
    <text evidence="4">Lacks conserved residue(s) required for the propagation of feature annotation.</text>
</comment>
<evidence type="ECO:0000256" key="1">
    <source>
        <dbReference type="ARBA" id="ARBA00022676"/>
    </source>
</evidence>
<feature type="site" description="Important for substrate specificity" evidence="4">
    <location>
        <position position="175"/>
    </location>
</feature>
<evidence type="ECO:0000259" key="5">
    <source>
        <dbReference type="Pfam" id="PF01048"/>
    </source>
</evidence>
<dbReference type="GO" id="GO:0006166">
    <property type="term" value="P:purine ribonucleoside salvage"/>
    <property type="evidence" value="ECO:0007669"/>
    <property type="project" value="UniProtKB-UniRule"/>
</dbReference>
<sequence length="282" mass="30652">MRKKDGDFVNENHADYAIIGGTGVYDPAVLESSSVVTIETPYGPAKATIGEYKGKRIAFMPRHGAGHSIPPHRINYRANIYALKELGVGQVLATAAVGSLQLPYSPGSLVLIDSFLDFTKTRPSTFFEESQVVHVDMTDPYCGRLRSVIRQAADDINIDLFDGGTYVCAEGPRFESTAEIRFYQSLGAAVVGMTTVPEVVLAKEAELCYATVCMVTNYGAGISSEPLTHEEVVECMQQNVHRIRNLFFHTIEALGTDRSCRCGHAVGGQKPLVGISEGSERI</sequence>
<dbReference type="Proteomes" id="UP000663505">
    <property type="component" value="Chromosome"/>
</dbReference>
<evidence type="ECO:0000313" key="6">
    <source>
        <dbReference type="EMBL" id="QSO45692.1"/>
    </source>
</evidence>
<dbReference type="SUPFAM" id="SSF53167">
    <property type="entry name" value="Purine and uridine phosphorylases"/>
    <property type="match status" value="1"/>
</dbReference>
<keyword evidence="1 4" id="KW-0328">Glycosyltransferase</keyword>
<feature type="domain" description="Nucleoside phosphorylase" evidence="5">
    <location>
        <begin position="16"/>
        <end position="250"/>
    </location>
</feature>
<comment type="subunit">
    <text evidence="4">Homohexamer. Dimer of a homotrimer.</text>
</comment>
<reference evidence="6 7" key="1">
    <citation type="submission" date="2021-02" db="EMBL/GenBank/DDBJ databases">
        <title>Alicyclobacillus curvatus sp. nov. and Alicyclobacillus mengziensis sp. nov., two acidophilic bacteria isolated from acid mine drainage.</title>
        <authorList>
            <person name="Huang Y."/>
        </authorList>
    </citation>
    <scope>NUCLEOTIDE SEQUENCE [LARGE SCALE GENOMIC DNA]</scope>
    <source>
        <strain evidence="6 7">S30H14</strain>
    </source>
</reference>
<dbReference type="NCBIfam" id="NF006599">
    <property type="entry name" value="PRK09136.1"/>
    <property type="match status" value="1"/>
</dbReference>
<comment type="miscellaneous">
    <text evidence="4">Although this enzyme belongs to the family of MTA phosphorylases based on sequence homology, it lacks several conserved amino acids in the substrate binding pocket that confer specificity towards MTA.</text>
</comment>
<dbReference type="NCBIfam" id="TIGR01694">
    <property type="entry name" value="MTAP"/>
    <property type="match status" value="1"/>
</dbReference>
<dbReference type="HAMAP" id="MF_01963">
    <property type="entry name" value="MTAP"/>
    <property type="match status" value="1"/>
</dbReference>
<dbReference type="Gene3D" id="3.40.50.1580">
    <property type="entry name" value="Nucleoside phosphorylase domain"/>
    <property type="match status" value="1"/>
</dbReference>
<dbReference type="PANTHER" id="PTHR42679:SF2">
    <property type="entry name" value="S-METHYL-5'-THIOADENOSINE PHOSPHORYLASE"/>
    <property type="match status" value="1"/>
</dbReference>
<dbReference type="EMBL" id="CP071182">
    <property type="protein sequence ID" value="QSO45692.1"/>
    <property type="molecule type" value="Genomic_DNA"/>
</dbReference>
<dbReference type="PANTHER" id="PTHR42679">
    <property type="entry name" value="S-METHYL-5'-THIOADENOSINE PHOSPHORYLASE"/>
    <property type="match status" value="1"/>
</dbReference>
<protein>
    <recommendedName>
        <fullName evidence="4">Purine nucleoside phosphorylase</fullName>
        <shortName evidence="4">PNP</shortName>
        <ecNumber evidence="4">2.4.2.1</ecNumber>
    </recommendedName>
</protein>
<dbReference type="GO" id="GO:0005829">
    <property type="term" value="C:cytosol"/>
    <property type="evidence" value="ECO:0007669"/>
    <property type="project" value="TreeGrafter"/>
</dbReference>
<dbReference type="GO" id="GO:0017061">
    <property type="term" value="F:S-methyl-5-thioadenosine phosphorylase activity"/>
    <property type="evidence" value="ECO:0007669"/>
    <property type="project" value="InterPro"/>
</dbReference>
<feature type="binding site" evidence="4">
    <location>
        <position position="193"/>
    </location>
    <ligand>
        <name>substrate</name>
    </ligand>
</feature>
<comment type="catalytic activity">
    <reaction evidence="4">
        <text>a purine D-ribonucleoside + phosphate = a purine nucleobase + alpha-D-ribose 1-phosphate</text>
        <dbReference type="Rhea" id="RHEA:19805"/>
        <dbReference type="ChEBI" id="CHEBI:26386"/>
        <dbReference type="ChEBI" id="CHEBI:43474"/>
        <dbReference type="ChEBI" id="CHEBI:57720"/>
        <dbReference type="ChEBI" id="CHEBI:142355"/>
        <dbReference type="EC" id="2.4.2.1"/>
    </reaction>
</comment>
<dbReference type="KEGG" id="afx:JZ786_14145"/>
<evidence type="ECO:0000256" key="3">
    <source>
        <dbReference type="ARBA" id="ARBA00022726"/>
    </source>
</evidence>
<feature type="binding site" evidence="4">
    <location>
        <position position="22"/>
    </location>
    <ligand>
        <name>phosphate</name>
        <dbReference type="ChEBI" id="CHEBI:43474"/>
    </ligand>
</feature>
<dbReference type="Pfam" id="PF01048">
    <property type="entry name" value="PNP_UDP_1"/>
    <property type="match status" value="1"/>
</dbReference>
<proteinExistence type="inferred from homology"/>
<keyword evidence="7" id="KW-1185">Reference proteome</keyword>
<dbReference type="InterPro" id="IPR010044">
    <property type="entry name" value="MTAP"/>
</dbReference>
<name>A0A9X7Z4T4_9BACL</name>
<comment type="pathway">
    <text evidence="4">Purine metabolism; purine nucleoside salvage.</text>
</comment>
<keyword evidence="3 4" id="KW-0660">Purine salvage</keyword>